<name>A0ABQ5K357_9EUKA</name>
<feature type="compositionally biased region" description="Basic and acidic residues" evidence="1">
    <location>
        <begin position="365"/>
        <end position="389"/>
    </location>
</feature>
<evidence type="ECO:0008006" key="4">
    <source>
        <dbReference type="Google" id="ProtNLM"/>
    </source>
</evidence>
<proteinExistence type="predicted"/>
<protein>
    <recommendedName>
        <fullName evidence="4">FPL domain-containing protein</fullName>
    </recommendedName>
</protein>
<evidence type="ECO:0000256" key="1">
    <source>
        <dbReference type="SAM" id="MobiDB-lite"/>
    </source>
</evidence>
<dbReference type="EMBL" id="BQXS01012491">
    <property type="protein sequence ID" value="GKT23901.1"/>
    <property type="molecule type" value="Genomic_DNA"/>
</dbReference>
<feature type="region of interest" description="Disordered" evidence="1">
    <location>
        <begin position="364"/>
        <end position="389"/>
    </location>
</feature>
<evidence type="ECO:0000313" key="3">
    <source>
        <dbReference type="Proteomes" id="UP001057375"/>
    </source>
</evidence>
<keyword evidence="3" id="KW-1185">Reference proteome</keyword>
<organism evidence="2 3">
    <name type="scientific">Aduncisulcus paluster</name>
    <dbReference type="NCBI Taxonomy" id="2918883"/>
    <lineage>
        <taxon>Eukaryota</taxon>
        <taxon>Metamonada</taxon>
        <taxon>Carpediemonas-like organisms</taxon>
        <taxon>Aduncisulcus</taxon>
    </lineage>
</organism>
<feature type="region of interest" description="Disordered" evidence="1">
    <location>
        <begin position="182"/>
        <end position="201"/>
    </location>
</feature>
<reference evidence="2" key="1">
    <citation type="submission" date="2022-03" db="EMBL/GenBank/DDBJ databases">
        <title>Draft genome sequence of Aduncisulcus paluster, a free-living microaerophilic Fornicata.</title>
        <authorList>
            <person name="Yuyama I."/>
            <person name="Kume K."/>
            <person name="Tamura T."/>
            <person name="Inagaki Y."/>
            <person name="Hashimoto T."/>
        </authorList>
    </citation>
    <scope>NUCLEOTIDE SEQUENCE</scope>
    <source>
        <strain evidence="2">NY0171</strain>
    </source>
</reference>
<dbReference type="Proteomes" id="UP001057375">
    <property type="component" value="Unassembled WGS sequence"/>
</dbReference>
<sequence>MISKYTSTSIDVVDPKEVISSLALSDSELKDSLKDIRDLCVEILRDLLAFEYSKELKFSFNPDTFPKTASVDDIATFLKELEKIVHTHDDVIKELPDILFIPLVERLLLSILPNHDCLTSLLSIMSSLSSNRLTSEKTALLFQYNTMTAFMAYSALDCKTSILFLSFLSSLLDKRHQQEIIHKKSEKTKSKSKPTSRRTSTVEELFSKPAYRFSVDAGIASFASLPAIPFYDDTIRLLFSMWEKHSSDPSVCLFLLNIIQHGCRSDVSLDRFYSHGVVHLLKAIFRDHKTHKELVRRILNTAEVSIRMFDVKLKLLQEGFCSICESAIQSFITHQPIALVSCRLLTILCYVGYRLEHSSSSYGDVDDHHADNHHAEDHQHPKGTEEATEPIEHGKEEGCGTMTSSSSSSSSILHWRVRHDVIAEVIIQHRKNLAGCAASFILFVLEDKDPARLRRDIFHSFENCVFHDFEKYHIHVASFSQHTTYEHHRYLLKTDIPKRLRKYYIKPSQMKFEEKLVLLLYKKDSHPTKICAVCHGHRDMDVYQTLVTWRNEFTKSGLSLNVNPSLFKP</sequence>
<accession>A0ABQ5K357</accession>
<comment type="caution">
    <text evidence="2">The sequence shown here is derived from an EMBL/GenBank/DDBJ whole genome shotgun (WGS) entry which is preliminary data.</text>
</comment>
<evidence type="ECO:0000313" key="2">
    <source>
        <dbReference type="EMBL" id="GKT23901.1"/>
    </source>
</evidence>
<gene>
    <name evidence="2" type="ORF">ADUPG1_012575</name>
</gene>